<name>A0A382EIM3_9ZZZZ</name>
<accession>A0A382EIM3</accession>
<gene>
    <name evidence="1" type="ORF">METZ01_LOCUS202581</name>
</gene>
<protein>
    <submittedName>
        <fullName evidence="1">Uncharacterized protein</fullName>
    </submittedName>
</protein>
<organism evidence="1">
    <name type="scientific">marine metagenome</name>
    <dbReference type="NCBI Taxonomy" id="408172"/>
    <lineage>
        <taxon>unclassified sequences</taxon>
        <taxon>metagenomes</taxon>
        <taxon>ecological metagenomes</taxon>
    </lineage>
</organism>
<evidence type="ECO:0000313" key="1">
    <source>
        <dbReference type="EMBL" id="SVB49727.1"/>
    </source>
</evidence>
<feature type="non-terminal residue" evidence="1">
    <location>
        <position position="1"/>
    </location>
</feature>
<sequence length="49" mass="5339">VQPPYPRSTVPSDYFEQAKVLLSAWLGVASLRHGTGAKHRESSILSCPT</sequence>
<dbReference type="AlphaFoldDB" id="A0A382EIM3"/>
<dbReference type="EMBL" id="UINC01044366">
    <property type="protein sequence ID" value="SVB49727.1"/>
    <property type="molecule type" value="Genomic_DNA"/>
</dbReference>
<proteinExistence type="predicted"/>
<feature type="non-terminal residue" evidence="1">
    <location>
        <position position="49"/>
    </location>
</feature>
<reference evidence="1" key="1">
    <citation type="submission" date="2018-05" db="EMBL/GenBank/DDBJ databases">
        <authorList>
            <person name="Lanie J.A."/>
            <person name="Ng W.-L."/>
            <person name="Kazmierczak K.M."/>
            <person name="Andrzejewski T.M."/>
            <person name="Davidsen T.M."/>
            <person name="Wayne K.J."/>
            <person name="Tettelin H."/>
            <person name="Glass J.I."/>
            <person name="Rusch D."/>
            <person name="Podicherti R."/>
            <person name="Tsui H.-C.T."/>
            <person name="Winkler M.E."/>
        </authorList>
    </citation>
    <scope>NUCLEOTIDE SEQUENCE</scope>
</reference>